<dbReference type="PANTHER" id="PTHR42686:SF1">
    <property type="entry name" value="GH17980P-RELATED"/>
    <property type="match status" value="1"/>
</dbReference>
<dbReference type="Pfam" id="PF00248">
    <property type="entry name" value="Aldo_ket_red"/>
    <property type="match status" value="1"/>
</dbReference>
<evidence type="ECO:0000313" key="2">
    <source>
        <dbReference type="EMBL" id="TWD83093.1"/>
    </source>
</evidence>
<organism evidence="2 3">
    <name type="scientific">Kribbella amoyensis</name>
    <dbReference type="NCBI Taxonomy" id="996641"/>
    <lineage>
        <taxon>Bacteria</taxon>
        <taxon>Bacillati</taxon>
        <taxon>Actinomycetota</taxon>
        <taxon>Actinomycetes</taxon>
        <taxon>Propionibacteriales</taxon>
        <taxon>Kribbellaceae</taxon>
        <taxon>Kribbella</taxon>
    </lineage>
</organism>
<reference evidence="2 3" key="1">
    <citation type="submission" date="2019-06" db="EMBL/GenBank/DDBJ databases">
        <title>Sequencing the genomes of 1000 actinobacteria strains.</title>
        <authorList>
            <person name="Klenk H.-P."/>
        </authorList>
    </citation>
    <scope>NUCLEOTIDE SEQUENCE [LARGE SCALE GENOMIC DNA]</scope>
    <source>
        <strain evidence="2 3">DSM 24683</strain>
    </source>
</reference>
<dbReference type="Gene3D" id="3.20.20.100">
    <property type="entry name" value="NADP-dependent oxidoreductase domain"/>
    <property type="match status" value="1"/>
</dbReference>
<dbReference type="Proteomes" id="UP000318380">
    <property type="component" value="Unassembled WGS sequence"/>
</dbReference>
<evidence type="ECO:0000313" key="3">
    <source>
        <dbReference type="Proteomes" id="UP000318380"/>
    </source>
</evidence>
<proteinExistence type="predicted"/>
<dbReference type="RefSeq" id="WP_145809177.1">
    <property type="nucleotide sequence ID" value="NZ_VIVK01000001.1"/>
</dbReference>
<keyword evidence="3" id="KW-1185">Reference proteome</keyword>
<comment type="caution">
    <text evidence="2">The sequence shown here is derived from an EMBL/GenBank/DDBJ whole genome shotgun (WGS) entry which is preliminary data.</text>
</comment>
<dbReference type="OrthoDB" id="9768851at2"/>
<dbReference type="InterPro" id="IPR020471">
    <property type="entry name" value="AKR"/>
</dbReference>
<dbReference type="SUPFAM" id="SSF51430">
    <property type="entry name" value="NAD(P)-linked oxidoreductase"/>
    <property type="match status" value="1"/>
</dbReference>
<sequence length="298" mass="30916">MTAPSRVLAPRSTVRFRPPHFGLGGAPLGRLPADVEGERAATNTVAAAYRAGLRFFDTAPWFGDGRAEARLGTALAGSPRAEFLVSTKVGGDLTADEVRRSLDASLGRLGTSFVDLVLVAEPGERALVEICPVLQELRSQGVIGAIGAESKDWRRLETFARDTEPDAVQLDGGYSLLDRTAAPLLDLCAERGISAIVAGALSSGALSSGGPVISGSGTAAPSVLEEIRARRIAAAGEPYGVSLPQLAVAFPSRHPAVTSVLVEAGSPAEIRADAALVRRPIPAQLWDDPDLTALLTGP</sequence>
<feature type="domain" description="NADP-dependent oxidoreductase" evidence="1">
    <location>
        <begin position="22"/>
        <end position="284"/>
    </location>
</feature>
<dbReference type="EMBL" id="VIVK01000001">
    <property type="protein sequence ID" value="TWD83093.1"/>
    <property type="molecule type" value="Genomic_DNA"/>
</dbReference>
<protein>
    <submittedName>
        <fullName evidence="2">D-threo-aldose 1-dehydrogenase</fullName>
    </submittedName>
</protein>
<dbReference type="PANTHER" id="PTHR42686">
    <property type="entry name" value="GH17980P-RELATED"/>
    <property type="match status" value="1"/>
</dbReference>
<dbReference type="InterPro" id="IPR036812">
    <property type="entry name" value="NAD(P)_OxRdtase_dom_sf"/>
</dbReference>
<dbReference type="GO" id="GO:0005829">
    <property type="term" value="C:cytosol"/>
    <property type="evidence" value="ECO:0007669"/>
    <property type="project" value="TreeGrafter"/>
</dbReference>
<dbReference type="GO" id="GO:0016491">
    <property type="term" value="F:oxidoreductase activity"/>
    <property type="evidence" value="ECO:0007669"/>
    <property type="project" value="InterPro"/>
</dbReference>
<evidence type="ECO:0000259" key="1">
    <source>
        <dbReference type="Pfam" id="PF00248"/>
    </source>
</evidence>
<dbReference type="AlphaFoldDB" id="A0A561BW89"/>
<gene>
    <name evidence="2" type="ORF">FB561_4248</name>
</gene>
<name>A0A561BW89_9ACTN</name>
<accession>A0A561BW89</accession>
<dbReference type="InterPro" id="IPR023210">
    <property type="entry name" value="NADP_OxRdtase_dom"/>
</dbReference>